<dbReference type="Proteomes" id="UP000267882">
    <property type="component" value="Segment"/>
</dbReference>
<organism evidence="2 3">
    <name type="scientific">Gordonia phage Foxboro</name>
    <dbReference type="NCBI Taxonomy" id="2301602"/>
    <lineage>
        <taxon>Viruses</taxon>
        <taxon>Duplodnaviria</taxon>
        <taxon>Heunggongvirae</taxon>
        <taxon>Uroviricota</taxon>
        <taxon>Caudoviricetes</taxon>
        <taxon>Zierdtviridae</taxon>
        <taxon>Emilbogenvirinae</taxon>
        <taxon>Foxborovirus</taxon>
        <taxon>Foxborovirus foxboro</taxon>
    </lineage>
</organism>
<dbReference type="GeneID" id="65115972"/>
<accession>A0A385UDV9</accession>
<feature type="coiled-coil region" evidence="1">
    <location>
        <begin position="178"/>
        <end position="212"/>
    </location>
</feature>
<dbReference type="KEGG" id="vg:65115972"/>
<evidence type="ECO:0000256" key="1">
    <source>
        <dbReference type="SAM" id="Coils"/>
    </source>
</evidence>
<keyword evidence="3" id="KW-1185">Reference proteome</keyword>
<keyword evidence="1" id="KW-0175">Coiled coil</keyword>
<sequence length="573" mass="64146">MISGNSVADTGKVQEVLRDILRNLPFSFAYPIPPNIELIVDRIASDNRIALFSNEGSDAVSKKAFDGLGEETRDRIQQMWTDGDDNFFAAREDQVKAANTVTNALVRAAAEFGPWKSQVQWRKIAQALVTHPRLLILTIDMLSDEEIKAIYTAMGDSKLRVDVRPWDAKEWTEFQVERDRLVSERDRATAAVEKAEKKRREAVETLARERRVWENAKRWDKSIIADLDEQIRAYQRHPKPTGPIVADSDPFERMLKKIDEVREGVDKILAGGGMPKRFVAGEIPDGPVGTFVDGRVHLPTISDGTTGEVTFGTPTISDETAIAEPQERDRAEDNLIRKVRDVVAAEFERELYDRHTGSAGTTGFDFGTLIAETLFANDLISVYDEVDQEAVEELVDGETEIVETAIDDRIDVNRGDRWQNEISMALDGLTPESAGNTAYRLRTSTQAAEEVRKLRDVNRAKASGDEWRHAIGMALRVKEPMALGLAEATTSIRRLQEDVLTVTKDRIEIRCEPGKLRSILEDAVLGVLKDDYLREHGYPAGETSERASRMAVLANQAWSRFGRGLLDAESPKV</sequence>
<evidence type="ECO:0000313" key="3">
    <source>
        <dbReference type="Proteomes" id="UP000267882"/>
    </source>
</evidence>
<dbReference type="RefSeq" id="YP_010098259.1">
    <property type="nucleotide sequence ID" value="NC_055766.1"/>
</dbReference>
<reference evidence="2 3" key="1">
    <citation type="submission" date="2018-08" db="EMBL/GenBank/DDBJ databases">
        <authorList>
            <person name="Duda J.M."/>
            <person name="Larson A.P."/>
            <person name="Nowak S."/>
            <person name="Ricci M.J."/>
            <person name="Westholm D.E."/>
            <person name="Delesalle V.A."/>
            <person name="Garlena R.A."/>
            <person name="Russell D.A."/>
            <person name="Pope W.H."/>
            <person name="Jacobs-Sera D."/>
            <person name="Hatfull G.F."/>
        </authorList>
    </citation>
    <scope>NUCLEOTIDE SEQUENCE [LARGE SCALE GENOMIC DNA]</scope>
</reference>
<proteinExistence type="predicted"/>
<gene>
    <name evidence="2" type="primary">3</name>
    <name evidence="2" type="ORF">SEA_FOXBORO_3</name>
</gene>
<dbReference type="EMBL" id="MH727547">
    <property type="protein sequence ID" value="AYB69186.1"/>
    <property type="molecule type" value="Genomic_DNA"/>
</dbReference>
<evidence type="ECO:0000313" key="2">
    <source>
        <dbReference type="EMBL" id="AYB69186.1"/>
    </source>
</evidence>
<name>A0A385UDV9_9CAUD</name>
<protein>
    <submittedName>
        <fullName evidence="2">Uncharacterized protein</fullName>
    </submittedName>
</protein>